<reference evidence="1" key="1">
    <citation type="journal article" date="2023" name="Nat. Commun.">
        <title>Diploid and tetraploid genomes of Acorus and the evolution of monocots.</title>
        <authorList>
            <person name="Ma L."/>
            <person name="Liu K.W."/>
            <person name="Li Z."/>
            <person name="Hsiao Y.Y."/>
            <person name="Qi Y."/>
            <person name="Fu T."/>
            <person name="Tang G.D."/>
            <person name="Zhang D."/>
            <person name="Sun W.H."/>
            <person name="Liu D.K."/>
            <person name="Li Y."/>
            <person name="Chen G.Z."/>
            <person name="Liu X.D."/>
            <person name="Liao X.Y."/>
            <person name="Jiang Y.T."/>
            <person name="Yu X."/>
            <person name="Hao Y."/>
            <person name="Huang J."/>
            <person name="Zhao X.W."/>
            <person name="Ke S."/>
            <person name="Chen Y.Y."/>
            <person name="Wu W.L."/>
            <person name="Hsu J.L."/>
            <person name="Lin Y.F."/>
            <person name="Huang M.D."/>
            <person name="Li C.Y."/>
            <person name="Huang L."/>
            <person name="Wang Z.W."/>
            <person name="Zhao X."/>
            <person name="Zhong W.Y."/>
            <person name="Peng D.H."/>
            <person name="Ahmad S."/>
            <person name="Lan S."/>
            <person name="Zhang J.S."/>
            <person name="Tsai W.C."/>
            <person name="Van de Peer Y."/>
            <person name="Liu Z.J."/>
        </authorList>
    </citation>
    <scope>NUCLEOTIDE SEQUENCE</scope>
    <source>
        <strain evidence="1">CP</strain>
    </source>
</reference>
<organism evidence="1 2">
    <name type="scientific">Acorus calamus</name>
    <name type="common">Sweet flag</name>
    <dbReference type="NCBI Taxonomy" id="4465"/>
    <lineage>
        <taxon>Eukaryota</taxon>
        <taxon>Viridiplantae</taxon>
        <taxon>Streptophyta</taxon>
        <taxon>Embryophyta</taxon>
        <taxon>Tracheophyta</taxon>
        <taxon>Spermatophyta</taxon>
        <taxon>Magnoliopsida</taxon>
        <taxon>Liliopsida</taxon>
        <taxon>Acoraceae</taxon>
        <taxon>Acorus</taxon>
    </lineage>
</organism>
<reference evidence="1" key="2">
    <citation type="submission" date="2023-06" db="EMBL/GenBank/DDBJ databases">
        <authorList>
            <person name="Ma L."/>
            <person name="Liu K.-W."/>
            <person name="Li Z."/>
            <person name="Hsiao Y.-Y."/>
            <person name="Qi Y."/>
            <person name="Fu T."/>
            <person name="Tang G."/>
            <person name="Zhang D."/>
            <person name="Sun W.-H."/>
            <person name="Liu D.-K."/>
            <person name="Li Y."/>
            <person name="Chen G.-Z."/>
            <person name="Liu X.-D."/>
            <person name="Liao X.-Y."/>
            <person name="Jiang Y.-T."/>
            <person name="Yu X."/>
            <person name="Hao Y."/>
            <person name="Huang J."/>
            <person name="Zhao X.-W."/>
            <person name="Ke S."/>
            <person name="Chen Y.-Y."/>
            <person name="Wu W.-L."/>
            <person name="Hsu J.-L."/>
            <person name="Lin Y.-F."/>
            <person name="Huang M.-D."/>
            <person name="Li C.-Y."/>
            <person name="Huang L."/>
            <person name="Wang Z.-W."/>
            <person name="Zhao X."/>
            <person name="Zhong W.-Y."/>
            <person name="Peng D.-H."/>
            <person name="Ahmad S."/>
            <person name="Lan S."/>
            <person name="Zhang J.-S."/>
            <person name="Tsai W.-C."/>
            <person name="Van De Peer Y."/>
            <person name="Liu Z.-J."/>
        </authorList>
    </citation>
    <scope>NUCLEOTIDE SEQUENCE</scope>
    <source>
        <strain evidence="1">CP</strain>
        <tissue evidence="1">Leaves</tissue>
    </source>
</reference>
<comment type="caution">
    <text evidence="1">The sequence shown here is derived from an EMBL/GenBank/DDBJ whole genome shotgun (WGS) entry which is preliminary data.</text>
</comment>
<gene>
    <name evidence="1" type="ORF">QJS10_CPA16g01077</name>
</gene>
<proteinExistence type="predicted"/>
<evidence type="ECO:0000313" key="1">
    <source>
        <dbReference type="EMBL" id="KAK1295423.1"/>
    </source>
</evidence>
<accession>A0AAV9D1L1</accession>
<dbReference type="EMBL" id="JAUJYO010000016">
    <property type="protein sequence ID" value="KAK1295423.1"/>
    <property type="molecule type" value="Genomic_DNA"/>
</dbReference>
<sequence>MFCGSLLLQAPSYSYHSYQMVYEGNNIEDLMLPLKTELRNCVRGQWLKSKIVAPYFVVYAKKTLDI</sequence>
<dbReference type="AlphaFoldDB" id="A0AAV9D1L1"/>
<evidence type="ECO:0000313" key="2">
    <source>
        <dbReference type="Proteomes" id="UP001180020"/>
    </source>
</evidence>
<dbReference type="Proteomes" id="UP001180020">
    <property type="component" value="Unassembled WGS sequence"/>
</dbReference>
<protein>
    <submittedName>
        <fullName evidence="1">Uncharacterized protein</fullName>
    </submittedName>
</protein>
<name>A0AAV9D1L1_ACOCL</name>
<keyword evidence="2" id="KW-1185">Reference proteome</keyword>